<dbReference type="PROSITE" id="PS00678">
    <property type="entry name" value="WD_REPEATS_1"/>
    <property type="match status" value="2"/>
</dbReference>
<evidence type="ECO:0000256" key="3">
    <source>
        <dbReference type="ARBA" id="ARBA00022737"/>
    </source>
</evidence>
<gene>
    <name evidence="8" type="ORF">BWQ96_07178</name>
</gene>
<dbReference type="GO" id="GO:0005634">
    <property type="term" value="C:nucleus"/>
    <property type="evidence" value="ECO:0007669"/>
    <property type="project" value="UniProtKB-SubCell"/>
</dbReference>
<evidence type="ECO:0000313" key="8">
    <source>
        <dbReference type="EMBL" id="PXF43092.1"/>
    </source>
</evidence>
<dbReference type="AlphaFoldDB" id="A0A2V3ILX7"/>
<keyword evidence="9" id="KW-1185">Reference proteome</keyword>
<dbReference type="SMART" id="SM00320">
    <property type="entry name" value="WD40"/>
    <property type="match status" value="4"/>
</dbReference>
<dbReference type="EMBL" id="NBIV01000138">
    <property type="protein sequence ID" value="PXF43092.1"/>
    <property type="molecule type" value="Genomic_DNA"/>
</dbReference>
<comment type="subcellular location">
    <subcellularLocation>
        <location evidence="1">Nucleus</location>
    </subcellularLocation>
</comment>
<evidence type="ECO:0000256" key="6">
    <source>
        <dbReference type="PROSITE-ProRule" id="PRU00221"/>
    </source>
</evidence>
<dbReference type="Pfam" id="PF00400">
    <property type="entry name" value="WD40"/>
    <property type="match status" value="2"/>
</dbReference>
<reference evidence="8 9" key="1">
    <citation type="journal article" date="2018" name="Mol. Biol. Evol.">
        <title>Analysis of the draft genome of the red seaweed Gracilariopsis chorda provides insights into genome size evolution in Rhodophyta.</title>
        <authorList>
            <person name="Lee J."/>
            <person name="Yang E.C."/>
            <person name="Graf L."/>
            <person name="Yang J.H."/>
            <person name="Qiu H."/>
            <person name="Zel Zion U."/>
            <person name="Chan C.X."/>
            <person name="Stephens T.G."/>
            <person name="Weber A.P.M."/>
            <person name="Boo G.H."/>
            <person name="Boo S.M."/>
            <person name="Kim K.M."/>
            <person name="Shin Y."/>
            <person name="Jung M."/>
            <person name="Lee S.J."/>
            <person name="Yim H.S."/>
            <person name="Lee J.H."/>
            <person name="Bhattacharya D."/>
            <person name="Yoon H.S."/>
        </authorList>
    </citation>
    <scope>NUCLEOTIDE SEQUENCE [LARGE SCALE GENOMIC DNA]</scope>
    <source>
        <strain evidence="8 9">SKKU-2015</strain>
        <tissue evidence="8">Whole body</tissue>
    </source>
</reference>
<evidence type="ECO:0000313" key="9">
    <source>
        <dbReference type="Proteomes" id="UP000247409"/>
    </source>
</evidence>
<dbReference type="InterPro" id="IPR022052">
    <property type="entry name" value="Histone-bd_RBBP4-like_N"/>
</dbReference>
<dbReference type="InterPro" id="IPR050459">
    <property type="entry name" value="WD_repeat_RBAP46/RBAP48/MSI1"/>
</dbReference>
<evidence type="ECO:0000259" key="7">
    <source>
        <dbReference type="Pfam" id="PF12265"/>
    </source>
</evidence>
<keyword evidence="2 6" id="KW-0853">WD repeat</keyword>
<feature type="domain" description="Histone-binding protein RBBP4-like N-terminal" evidence="7">
    <location>
        <begin position="25"/>
        <end position="99"/>
    </location>
</feature>
<dbReference type="SUPFAM" id="SSF50978">
    <property type="entry name" value="WD40 repeat-like"/>
    <property type="match status" value="1"/>
</dbReference>
<dbReference type="Proteomes" id="UP000247409">
    <property type="component" value="Unassembled WGS sequence"/>
</dbReference>
<feature type="repeat" description="WD" evidence="6">
    <location>
        <begin position="299"/>
        <end position="341"/>
    </location>
</feature>
<dbReference type="GO" id="GO:0006325">
    <property type="term" value="P:chromatin organization"/>
    <property type="evidence" value="ECO:0007669"/>
    <property type="project" value="UniProtKB-KW"/>
</dbReference>
<accession>A0A2V3ILX7</accession>
<organism evidence="8 9">
    <name type="scientific">Gracilariopsis chorda</name>
    <dbReference type="NCBI Taxonomy" id="448386"/>
    <lineage>
        <taxon>Eukaryota</taxon>
        <taxon>Rhodophyta</taxon>
        <taxon>Florideophyceae</taxon>
        <taxon>Rhodymeniophycidae</taxon>
        <taxon>Gracilariales</taxon>
        <taxon>Gracilariaceae</taxon>
        <taxon>Gracilariopsis</taxon>
    </lineage>
</organism>
<dbReference type="PANTHER" id="PTHR22850">
    <property type="entry name" value="WD40 REPEAT FAMILY"/>
    <property type="match status" value="1"/>
</dbReference>
<dbReference type="PROSITE" id="PS50082">
    <property type="entry name" value="WD_REPEATS_2"/>
    <property type="match status" value="2"/>
</dbReference>
<dbReference type="InterPro" id="IPR036322">
    <property type="entry name" value="WD40_repeat_dom_sf"/>
</dbReference>
<dbReference type="InterPro" id="IPR015943">
    <property type="entry name" value="WD40/YVTN_repeat-like_dom_sf"/>
</dbReference>
<protein>
    <submittedName>
        <fullName evidence="8">WD-40 repeat-containing protein MSI4</fullName>
    </submittedName>
</protein>
<keyword evidence="3" id="KW-0677">Repeat</keyword>
<dbReference type="PROSITE" id="PS50294">
    <property type="entry name" value="WD_REPEATS_REGION"/>
    <property type="match status" value="1"/>
</dbReference>
<sequence>MVVNAAHRSSRRPAAVGSLNSSSRFKLWKEQHVPLLYDWLSSRPLVWPSAAVQWGASIEDSRRDRAPNNHTFSNHAVYLAERTGNATTDPNTLLQFEIRVVHEYTNKPSDVARPWAEEAVVTDQSDANSSRDFALRKRIIHPGEVNRIRLISRDVVVTHTDSPHLFVWDFRKQPDRKAREVSHNIPDMTLMGHSSNAEYAIDVANAPGDDGDKWVLSGGKDCAVLLWRMQDYQSSGQFLNPFVRMAGSHGIKNPVGHTGHIEDVSFCGKQRNTVSSVGRDAALLLWDVRAPQSPTAFVNKAHRGDINCCDFGGICEYFIGTGGEDKVVRIWDTRKLKSTNDEPQPVRMLRGHTNEITNIMWNRNVSNVCASGGDDGQVLVWKIEDTQLQRQAESQHYDASPELIFRHIGHGIADAKISDLEWLPCSSDPWCIASLSETFGSGGSTLQVWRISDIVYRPKEEVAADLRQFARGRVI</sequence>
<dbReference type="OrthoDB" id="427795at2759"/>
<name>A0A2V3ILX7_9FLOR</name>
<dbReference type="InterPro" id="IPR001680">
    <property type="entry name" value="WD40_rpt"/>
</dbReference>
<feature type="repeat" description="WD" evidence="6">
    <location>
        <begin position="349"/>
        <end position="391"/>
    </location>
</feature>
<comment type="caution">
    <text evidence="8">The sequence shown here is derived from an EMBL/GenBank/DDBJ whole genome shotgun (WGS) entry which is preliminary data.</text>
</comment>
<dbReference type="Pfam" id="PF12265">
    <property type="entry name" value="CAF1C_H4-bd"/>
    <property type="match status" value="1"/>
</dbReference>
<dbReference type="STRING" id="448386.A0A2V3ILX7"/>
<dbReference type="Gene3D" id="2.130.10.10">
    <property type="entry name" value="YVTN repeat-like/Quinoprotein amine dehydrogenase"/>
    <property type="match status" value="1"/>
</dbReference>
<keyword evidence="4" id="KW-0156">Chromatin regulator</keyword>
<evidence type="ECO:0000256" key="4">
    <source>
        <dbReference type="ARBA" id="ARBA00022853"/>
    </source>
</evidence>
<evidence type="ECO:0000256" key="2">
    <source>
        <dbReference type="ARBA" id="ARBA00022574"/>
    </source>
</evidence>
<evidence type="ECO:0000256" key="1">
    <source>
        <dbReference type="ARBA" id="ARBA00004123"/>
    </source>
</evidence>
<keyword evidence="5" id="KW-0539">Nucleus</keyword>
<evidence type="ECO:0000256" key="5">
    <source>
        <dbReference type="ARBA" id="ARBA00023242"/>
    </source>
</evidence>
<proteinExistence type="predicted"/>
<dbReference type="InterPro" id="IPR019775">
    <property type="entry name" value="WD40_repeat_CS"/>
</dbReference>